<accession>A0A104X357</accession>
<comment type="similarity">
    <text evidence="2">Belongs to the MoaD family.</text>
</comment>
<dbReference type="Proteomes" id="UP000057910">
    <property type="component" value="Unassembled WGS sequence"/>
</dbReference>
<reference evidence="11 12" key="1">
    <citation type="submission" date="2015-11" db="EMBL/GenBank/DDBJ databases">
        <title>Expanding the genomic diversity of Burkholderia species for the development of highly accurate diagnostics.</title>
        <authorList>
            <person name="Sahl J."/>
            <person name="Keim P."/>
            <person name="Wagner D."/>
        </authorList>
    </citation>
    <scope>NUCLEOTIDE SEQUENCE [LARGE SCALE GENOMIC DNA]</scope>
    <source>
        <strain evidence="8 11">MSMB1137WGS</strain>
        <strain evidence="7 12">MSMB1585WGS</strain>
        <strain evidence="5 15">MSMB2036</strain>
        <strain evidence="6 13">MSMB2058</strain>
        <strain evidence="9 14">MSMB2167WGS</strain>
        <strain evidence="10 16">MSMB782WGS</strain>
    </source>
</reference>
<dbReference type="Pfam" id="PF02597">
    <property type="entry name" value="ThiS"/>
    <property type="match status" value="1"/>
</dbReference>
<gene>
    <name evidence="5" type="ORF">WJ33_10565</name>
    <name evidence="6" type="ORF">WJ53_23405</name>
    <name evidence="7" type="ORF">WJ68_21525</name>
    <name evidence="8" type="ORF">WK53_18715</name>
    <name evidence="4" type="ORF">WK67_12070</name>
    <name evidence="9" type="ORF">WL73_25190</name>
    <name evidence="10" type="ORF">WM16_11385</name>
</gene>
<evidence type="ECO:0000313" key="13">
    <source>
        <dbReference type="Proteomes" id="UP000061665"/>
    </source>
</evidence>
<dbReference type="GO" id="GO:1990133">
    <property type="term" value="C:molybdopterin adenylyltransferase complex"/>
    <property type="evidence" value="ECO:0007669"/>
    <property type="project" value="TreeGrafter"/>
</dbReference>
<evidence type="ECO:0000256" key="2">
    <source>
        <dbReference type="ARBA" id="ARBA00024200"/>
    </source>
</evidence>
<evidence type="ECO:0000313" key="16">
    <source>
        <dbReference type="Proteomes" id="UP000065504"/>
    </source>
</evidence>
<dbReference type="Proteomes" id="UP000065504">
    <property type="component" value="Unassembled WGS sequence"/>
</dbReference>
<dbReference type="PANTHER" id="PTHR33359:SF1">
    <property type="entry name" value="MOLYBDOPTERIN SYNTHASE SULFUR CARRIER SUBUNIT"/>
    <property type="match status" value="1"/>
</dbReference>
<dbReference type="RefSeq" id="WP_010092341.1">
    <property type="nucleotide sequence ID" value="NZ_CAJPGD010000007.1"/>
</dbReference>
<dbReference type="InterPro" id="IPR012675">
    <property type="entry name" value="Beta-grasp_dom_sf"/>
</dbReference>
<evidence type="ECO:0000313" key="6">
    <source>
        <dbReference type="EMBL" id="KVM19333.1"/>
    </source>
</evidence>
<dbReference type="Proteomes" id="UP000095100">
    <property type="component" value="Chromosome 1"/>
</dbReference>
<dbReference type="InterPro" id="IPR016155">
    <property type="entry name" value="Mopterin_synth/thiamin_S_b"/>
</dbReference>
<protein>
    <recommendedName>
        <fullName evidence="3">Molybdopterin synthase sulfur carrier subunit</fullName>
    </recommendedName>
</protein>
<evidence type="ECO:0000313" key="15">
    <source>
        <dbReference type="Proteomes" id="UP000064029"/>
    </source>
</evidence>
<dbReference type="PANTHER" id="PTHR33359">
    <property type="entry name" value="MOLYBDOPTERIN SYNTHASE SULFUR CARRIER SUBUNIT"/>
    <property type="match status" value="1"/>
</dbReference>
<dbReference type="EMBL" id="LOXM01000295">
    <property type="protein sequence ID" value="KVG52344.1"/>
    <property type="molecule type" value="Genomic_DNA"/>
</dbReference>
<sequence length="85" mass="9606">MRLTIKYFASIREQLRIDEETLEIDAPELTVDALRGTLAARDERSAQALRDERPVRTAVNHEMVTGSFVLREDCEIAFFPPVTGG</sequence>
<keyword evidence="1" id="KW-0547">Nucleotide-binding</keyword>
<evidence type="ECO:0000313" key="5">
    <source>
        <dbReference type="EMBL" id="KVG52344.1"/>
    </source>
</evidence>
<dbReference type="EMBL" id="LPDO01000143">
    <property type="protein sequence ID" value="KVT42261.1"/>
    <property type="molecule type" value="Genomic_DNA"/>
</dbReference>
<evidence type="ECO:0000313" key="10">
    <source>
        <dbReference type="EMBL" id="KWK76931.1"/>
    </source>
</evidence>
<proteinExistence type="inferred from homology"/>
<dbReference type="Proteomes" id="UP000061665">
    <property type="component" value="Unassembled WGS sequence"/>
</dbReference>
<dbReference type="EMBL" id="LPLU01000067">
    <property type="protein sequence ID" value="KWK76931.1"/>
    <property type="molecule type" value="Genomic_DNA"/>
</dbReference>
<dbReference type="Proteomes" id="UP000062998">
    <property type="component" value="Unassembled WGS sequence"/>
</dbReference>
<dbReference type="GO" id="GO:0000166">
    <property type="term" value="F:nucleotide binding"/>
    <property type="evidence" value="ECO:0007669"/>
    <property type="project" value="UniProtKB-KW"/>
</dbReference>
<evidence type="ECO:0000256" key="3">
    <source>
        <dbReference type="ARBA" id="ARBA00024247"/>
    </source>
</evidence>
<evidence type="ECO:0000313" key="9">
    <source>
        <dbReference type="EMBL" id="KWD95218.1"/>
    </source>
</evidence>
<dbReference type="EMBL" id="LPAD01000089">
    <property type="protein sequence ID" value="KVN79290.1"/>
    <property type="molecule type" value="Genomic_DNA"/>
</dbReference>
<evidence type="ECO:0000313" key="7">
    <source>
        <dbReference type="EMBL" id="KVN79290.1"/>
    </source>
</evidence>
<dbReference type="OrthoDB" id="9801945at2"/>
<evidence type="ECO:0000313" key="4">
    <source>
        <dbReference type="EMBL" id="AOK23418.1"/>
    </source>
</evidence>
<name>A0A104X357_9BURK</name>
<dbReference type="Proteomes" id="UP000064029">
    <property type="component" value="Unassembled WGS sequence"/>
</dbReference>
<dbReference type="EMBL" id="LPIX01000096">
    <property type="protein sequence ID" value="KWD95218.1"/>
    <property type="molecule type" value="Genomic_DNA"/>
</dbReference>
<dbReference type="AlphaFoldDB" id="A0A104X357"/>
<dbReference type="Gene3D" id="3.10.20.30">
    <property type="match status" value="1"/>
</dbReference>
<dbReference type="CDD" id="cd00754">
    <property type="entry name" value="Ubl_MoaD"/>
    <property type="match status" value="1"/>
</dbReference>
<evidence type="ECO:0000256" key="1">
    <source>
        <dbReference type="ARBA" id="ARBA00022741"/>
    </source>
</evidence>
<evidence type="ECO:0000313" key="14">
    <source>
        <dbReference type="Proteomes" id="UP000062998"/>
    </source>
</evidence>
<dbReference type="SUPFAM" id="SSF54285">
    <property type="entry name" value="MoaD/ThiS"/>
    <property type="match status" value="1"/>
</dbReference>
<evidence type="ECO:0000313" key="12">
    <source>
        <dbReference type="Proteomes" id="UP000057910"/>
    </source>
</evidence>
<evidence type="ECO:0000313" key="11">
    <source>
        <dbReference type="Proteomes" id="UP000056732"/>
    </source>
</evidence>
<dbReference type="NCBIfam" id="TIGR01682">
    <property type="entry name" value="moaD"/>
    <property type="match status" value="1"/>
</dbReference>
<reference evidence="4 17" key="2">
    <citation type="submission" date="2015-12" db="EMBL/GenBank/DDBJ databases">
        <title>Diversity of Burkholderia near neighbor genomes.</title>
        <authorList>
            <person name="Sahl J."/>
            <person name="Wagner D."/>
            <person name="Keim P."/>
        </authorList>
    </citation>
    <scope>NUCLEOTIDE SEQUENCE [LARGE SCALE GENOMIC DNA]</scope>
    <source>
        <strain evidence="4 17">MSMB1189WGS</strain>
    </source>
</reference>
<dbReference type="InterPro" id="IPR003749">
    <property type="entry name" value="ThiS/MoaD-like"/>
</dbReference>
<dbReference type="Proteomes" id="UP000056732">
    <property type="component" value="Unassembled WGS sequence"/>
</dbReference>
<dbReference type="GO" id="GO:0006777">
    <property type="term" value="P:Mo-molybdopterin cofactor biosynthetic process"/>
    <property type="evidence" value="ECO:0007669"/>
    <property type="project" value="InterPro"/>
</dbReference>
<evidence type="ECO:0000313" key="8">
    <source>
        <dbReference type="EMBL" id="KVT42261.1"/>
    </source>
</evidence>
<evidence type="ECO:0000313" key="17">
    <source>
        <dbReference type="Proteomes" id="UP000095100"/>
    </source>
</evidence>
<organism evidence="5 15">
    <name type="scientific">Burkholderia ubonensis</name>
    <dbReference type="NCBI Taxonomy" id="101571"/>
    <lineage>
        <taxon>Bacteria</taxon>
        <taxon>Pseudomonadati</taxon>
        <taxon>Pseudomonadota</taxon>
        <taxon>Betaproteobacteria</taxon>
        <taxon>Burkholderiales</taxon>
        <taxon>Burkholderiaceae</taxon>
        <taxon>Burkholderia</taxon>
        <taxon>Burkholderia cepacia complex</taxon>
    </lineage>
</organism>
<dbReference type="EMBL" id="CP013446">
    <property type="protein sequence ID" value="AOK23418.1"/>
    <property type="molecule type" value="Genomic_DNA"/>
</dbReference>
<dbReference type="InterPro" id="IPR044672">
    <property type="entry name" value="MOCS2A"/>
</dbReference>
<dbReference type="EMBL" id="LOZE01000142">
    <property type="protein sequence ID" value="KVM19333.1"/>
    <property type="molecule type" value="Genomic_DNA"/>
</dbReference>